<dbReference type="Proteomes" id="UP001152519">
    <property type="component" value="Unassembled WGS sequence"/>
</dbReference>
<sequence length="145" mass="15531">MYRCGATLSSALNTAVRTRRIEFNPARYAVMNRPAAHERLCWTPRQAAAFLHHSAKTYADQYADIFEVHLGTGMRRGEALGLHWPDVRLARPRPRPAGTGSASPPASPQPSGAKPTAHEPHSPTRHPSKASSSPAPTAAPAPAVA</sequence>
<evidence type="ECO:0000256" key="1">
    <source>
        <dbReference type="ARBA" id="ARBA00023172"/>
    </source>
</evidence>
<proteinExistence type="predicted"/>
<feature type="compositionally biased region" description="Low complexity" evidence="2">
    <location>
        <begin position="96"/>
        <end position="115"/>
    </location>
</feature>
<dbReference type="SUPFAM" id="SSF56349">
    <property type="entry name" value="DNA breaking-rejoining enzymes"/>
    <property type="match status" value="1"/>
</dbReference>
<dbReference type="Gene3D" id="1.10.443.10">
    <property type="entry name" value="Intergrase catalytic core"/>
    <property type="match status" value="1"/>
</dbReference>
<evidence type="ECO:0008006" key="5">
    <source>
        <dbReference type="Google" id="ProtNLM"/>
    </source>
</evidence>
<organism evidence="3 4">
    <name type="scientific">Actinacidiphila cocklensis</name>
    <dbReference type="NCBI Taxonomy" id="887465"/>
    <lineage>
        <taxon>Bacteria</taxon>
        <taxon>Bacillati</taxon>
        <taxon>Actinomycetota</taxon>
        <taxon>Actinomycetes</taxon>
        <taxon>Kitasatosporales</taxon>
        <taxon>Streptomycetaceae</taxon>
        <taxon>Actinacidiphila</taxon>
    </lineage>
</organism>
<dbReference type="EMBL" id="CAJSLV010000106">
    <property type="protein sequence ID" value="CAG6398647.1"/>
    <property type="molecule type" value="Genomic_DNA"/>
</dbReference>
<dbReference type="GO" id="GO:0003677">
    <property type="term" value="F:DNA binding"/>
    <property type="evidence" value="ECO:0007669"/>
    <property type="project" value="InterPro"/>
</dbReference>
<dbReference type="GO" id="GO:0006310">
    <property type="term" value="P:DNA recombination"/>
    <property type="evidence" value="ECO:0007669"/>
    <property type="project" value="UniProtKB-KW"/>
</dbReference>
<dbReference type="GO" id="GO:0015074">
    <property type="term" value="P:DNA integration"/>
    <property type="evidence" value="ECO:0007669"/>
    <property type="project" value="InterPro"/>
</dbReference>
<dbReference type="InterPro" id="IPR013762">
    <property type="entry name" value="Integrase-like_cat_sf"/>
</dbReference>
<protein>
    <recommendedName>
        <fullName evidence="5">Integrase</fullName>
    </recommendedName>
</protein>
<name>A0A9W4E396_9ACTN</name>
<evidence type="ECO:0000256" key="2">
    <source>
        <dbReference type="SAM" id="MobiDB-lite"/>
    </source>
</evidence>
<accession>A0A9W4E396</accession>
<dbReference type="InterPro" id="IPR011010">
    <property type="entry name" value="DNA_brk_join_enz"/>
</dbReference>
<comment type="caution">
    <text evidence="3">The sequence shown here is derived from an EMBL/GenBank/DDBJ whole genome shotgun (WGS) entry which is preliminary data.</text>
</comment>
<dbReference type="AlphaFoldDB" id="A0A9W4E396"/>
<evidence type="ECO:0000313" key="4">
    <source>
        <dbReference type="Proteomes" id="UP001152519"/>
    </source>
</evidence>
<keyword evidence="4" id="KW-1185">Reference proteome</keyword>
<feature type="compositionally biased region" description="Low complexity" evidence="2">
    <location>
        <begin position="129"/>
        <end position="145"/>
    </location>
</feature>
<gene>
    <name evidence="3" type="ORF">SCOCK_720007</name>
</gene>
<keyword evidence="1" id="KW-0233">DNA recombination</keyword>
<feature type="region of interest" description="Disordered" evidence="2">
    <location>
        <begin position="82"/>
        <end position="145"/>
    </location>
</feature>
<evidence type="ECO:0000313" key="3">
    <source>
        <dbReference type="EMBL" id="CAG6398647.1"/>
    </source>
</evidence>
<reference evidence="3" key="1">
    <citation type="submission" date="2021-05" db="EMBL/GenBank/DDBJ databases">
        <authorList>
            <person name="Arsene-Ploetze F."/>
        </authorList>
    </citation>
    <scope>NUCLEOTIDE SEQUENCE</scope>
    <source>
        <strain evidence="3">DSM 42138</strain>
    </source>
</reference>